<evidence type="ECO:0000313" key="2">
    <source>
        <dbReference type="EMBL" id="GBQ03904.1"/>
    </source>
</evidence>
<keyword evidence="1" id="KW-1133">Transmembrane helix</keyword>
<comment type="caution">
    <text evidence="2">The sequence shown here is derived from an EMBL/GenBank/DDBJ whole genome shotgun (WGS) entry which is preliminary data.</text>
</comment>
<reference evidence="2 3" key="1">
    <citation type="submission" date="2018-07" db="EMBL/GenBank/DDBJ databases">
        <title>Whole Genome Shotgun Sequence of Streptomyces spongiicola strain 531S.</title>
        <authorList>
            <person name="Dohra H."/>
            <person name="Kodani S."/>
        </authorList>
    </citation>
    <scope>NUCLEOTIDE SEQUENCE [LARGE SCALE GENOMIC DNA]</scope>
    <source>
        <strain evidence="2 3">531S</strain>
    </source>
</reference>
<dbReference type="EMBL" id="BGZL01000024">
    <property type="protein sequence ID" value="GBQ03904.1"/>
    <property type="molecule type" value="Genomic_DNA"/>
</dbReference>
<name>A0A388T6Q3_9ACTN</name>
<organism evidence="2 3">
    <name type="scientific">Streptomyces spongiicola</name>
    <dbReference type="NCBI Taxonomy" id="1690221"/>
    <lineage>
        <taxon>Bacteria</taxon>
        <taxon>Bacillati</taxon>
        <taxon>Actinomycetota</taxon>
        <taxon>Actinomycetes</taxon>
        <taxon>Kitasatosporales</taxon>
        <taxon>Streptomycetaceae</taxon>
        <taxon>Streptomyces</taxon>
    </lineage>
</organism>
<keyword evidence="1" id="KW-0472">Membrane</keyword>
<proteinExistence type="predicted"/>
<gene>
    <name evidence="2" type="ORF">SSP531S_53830</name>
</gene>
<dbReference type="AlphaFoldDB" id="A0A388T6Q3"/>
<feature type="transmembrane region" description="Helical" evidence="1">
    <location>
        <begin position="38"/>
        <end position="59"/>
    </location>
</feature>
<evidence type="ECO:0000256" key="1">
    <source>
        <dbReference type="SAM" id="Phobius"/>
    </source>
</evidence>
<dbReference type="RefSeq" id="WP_116428907.1">
    <property type="nucleotide sequence ID" value="NZ_BGZL01000024.1"/>
</dbReference>
<sequence>MSPLQILSLLLALSTALNIAITAGLLARRSGVGTPQAILTGAGTAATSLGIYFAAIAAYK</sequence>
<keyword evidence="1" id="KW-0812">Transmembrane</keyword>
<evidence type="ECO:0000313" key="3">
    <source>
        <dbReference type="Proteomes" id="UP000265354"/>
    </source>
</evidence>
<dbReference type="Proteomes" id="UP000265354">
    <property type="component" value="Unassembled WGS sequence"/>
</dbReference>
<protein>
    <submittedName>
        <fullName evidence="2">Uncharacterized protein</fullName>
    </submittedName>
</protein>
<accession>A0A388T6Q3</accession>